<evidence type="ECO:0008006" key="12">
    <source>
        <dbReference type="Google" id="ProtNLM"/>
    </source>
</evidence>
<evidence type="ECO:0000256" key="5">
    <source>
        <dbReference type="ARBA" id="ARBA00022989"/>
    </source>
</evidence>
<feature type="transmembrane region" description="Helical" evidence="9">
    <location>
        <begin position="126"/>
        <end position="149"/>
    </location>
</feature>
<evidence type="ECO:0000256" key="8">
    <source>
        <dbReference type="ARBA" id="ARBA00035585"/>
    </source>
</evidence>
<comment type="function">
    <text evidence="1">Fluoride channel required for the rapid expulsion of cytoplasmic fluoride.</text>
</comment>
<dbReference type="KEGG" id="ncs:NCAS_0A10360"/>
<comment type="catalytic activity">
    <reaction evidence="8">
        <text>fluoride(in) = fluoride(out)</text>
        <dbReference type="Rhea" id="RHEA:76159"/>
        <dbReference type="ChEBI" id="CHEBI:17051"/>
    </reaction>
    <physiologicalReaction direction="left-to-right" evidence="8">
        <dbReference type="Rhea" id="RHEA:76160"/>
    </physiologicalReaction>
</comment>
<dbReference type="PANTHER" id="PTHR28259:SF1">
    <property type="entry name" value="FLUORIDE EXPORT PROTEIN 1-RELATED"/>
    <property type="match status" value="1"/>
</dbReference>
<feature type="transmembrane region" description="Helical" evidence="9">
    <location>
        <begin position="348"/>
        <end position="371"/>
    </location>
</feature>
<feature type="transmembrane region" description="Helical" evidence="9">
    <location>
        <begin position="219"/>
        <end position="239"/>
    </location>
</feature>
<evidence type="ECO:0000256" key="9">
    <source>
        <dbReference type="SAM" id="Phobius"/>
    </source>
</evidence>
<name>G0V7Z6_NAUCA</name>
<feature type="transmembrane region" description="Helical" evidence="9">
    <location>
        <begin position="12"/>
        <end position="32"/>
    </location>
</feature>
<dbReference type="AlphaFoldDB" id="G0V7Z6"/>
<comment type="subcellular location">
    <subcellularLocation>
        <location evidence="2">Cell membrane</location>
        <topology evidence="2">Multi-pass membrane protein</topology>
    </subcellularLocation>
</comment>
<evidence type="ECO:0000313" key="11">
    <source>
        <dbReference type="Proteomes" id="UP000001640"/>
    </source>
</evidence>
<keyword evidence="6 9" id="KW-0472">Membrane</keyword>
<sequence>MLNLPTFFIELFESNLHLILTFTTFSILGNYAREGLAGLSNYKPSYVASGSVLWSNLTASLIMGIMQELHAEPGWFPPELTPLFVGVTTGFCGCLSSFSSMMLEIFNHSTNFASNPNHYKWPNNGYGIMEFLSVLFVHLLVSMGALIFGRQMGSEIIVRYCSVIMVDDNSTNDSSTNSQMAPFAGCGEDKDQLPAEEQLEPPKRYPKPWIQKTIHYVDVLSYLLAIPLIILIIVLAAYYNNHSRADWTLPPLFGIIGGFTRFYVSNALNAKNKHFPIGTFVCNIVATLILAILTMVQRGVRPGFLSPVVHSSVACLVTSGLMNGFCGSLSTISTFINEGYKLPFLDTLSYYFSTVFVSYCLVVITLGAYGWSRGLMEPVC</sequence>
<feature type="transmembrane region" description="Helical" evidence="9">
    <location>
        <begin position="52"/>
        <end position="71"/>
    </location>
</feature>
<evidence type="ECO:0000256" key="4">
    <source>
        <dbReference type="ARBA" id="ARBA00022692"/>
    </source>
</evidence>
<reference key="2">
    <citation type="submission" date="2011-08" db="EMBL/GenBank/DDBJ databases">
        <title>Genome sequence of Naumovozyma castellii.</title>
        <authorList>
            <person name="Gordon J.L."/>
            <person name="Armisen D."/>
            <person name="Proux-Wera E."/>
            <person name="OhEigeartaigh S.S."/>
            <person name="Byrne K.P."/>
            <person name="Wolfe K.H."/>
        </authorList>
    </citation>
    <scope>NUCLEOTIDE SEQUENCE</scope>
    <source>
        <strain>Type strain:CBS 4309</strain>
    </source>
</reference>
<accession>G0V7Z6</accession>
<dbReference type="GO" id="GO:0005886">
    <property type="term" value="C:plasma membrane"/>
    <property type="evidence" value="ECO:0007669"/>
    <property type="project" value="UniProtKB-SubCell"/>
</dbReference>
<keyword evidence="5 9" id="KW-1133">Transmembrane helix</keyword>
<feature type="transmembrane region" description="Helical" evidence="9">
    <location>
        <begin position="245"/>
        <end position="264"/>
    </location>
</feature>
<dbReference type="OrthoDB" id="409792at2759"/>
<evidence type="ECO:0000256" key="2">
    <source>
        <dbReference type="ARBA" id="ARBA00004651"/>
    </source>
</evidence>
<dbReference type="FunCoup" id="G0V7Z6">
    <property type="interactions" value="167"/>
</dbReference>
<gene>
    <name evidence="10" type="primary">NCAS0A10360</name>
    <name evidence="10" type="ordered locus">NCAS_0A10360</name>
</gene>
<organism evidence="10 11">
    <name type="scientific">Naumovozyma castellii</name>
    <name type="common">Yeast</name>
    <name type="synonym">Saccharomyces castellii</name>
    <dbReference type="NCBI Taxonomy" id="27288"/>
    <lineage>
        <taxon>Eukaryota</taxon>
        <taxon>Fungi</taxon>
        <taxon>Dikarya</taxon>
        <taxon>Ascomycota</taxon>
        <taxon>Saccharomycotina</taxon>
        <taxon>Saccharomycetes</taxon>
        <taxon>Saccharomycetales</taxon>
        <taxon>Saccharomycetaceae</taxon>
        <taxon>Naumovozyma</taxon>
    </lineage>
</organism>
<evidence type="ECO:0000256" key="3">
    <source>
        <dbReference type="ARBA" id="ARBA00022475"/>
    </source>
</evidence>
<comment type="similarity">
    <text evidence="7">Belongs to the fluoride channel Fluc/FEX (TC 1.A.43) family.</text>
</comment>
<proteinExistence type="inferred from homology"/>
<keyword evidence="3" id="KW-1003">Cell membrane</keyword>
<evidence type="ECO:0000256" key="1">
    <source>
        <dbReference type="ARBA" id="ARBA00002598"/>
    </source>
</evidence>
<dbReference type="InParanoid" id="G0V7Z6"/>
<dbReference type="eggNOG" id="ENOG502QT5F">
    <property type="taxonomic scope" value="Eukaryota"/>
</dbReference>
<evidence type="ECO:0000256" key="6">
    <source>
        <dbReference type="ARBA" id="ARBA00023136"/>
    </source>
</evidence>
<dbReference type="Pfam" id="PF02537">
    <property type="entry name" value="CRCB"/>
    <property type="match status" value="2"/>
</dbReference>
<feature type="transmembrane region" description="Helical" evidence="9">
    <location>
        <begin position="276"/>
        <end position="296"/>
    </location>
</feature>
<dbReference type="EMBL" id="HE576752">
    <property type="protein sequence ID" value="CCC67594.1"/>
    <property type="molecule type" value="Genomic_DNA"/>
</dbReference>
<keyword evidence="11" id="KW-1185">Reference proteome</keyword>
<dbReference type="GO" id="GO:1903425">
    <property type="term" value="F:fluoride transmembrane transporter activity"/>
    <property type="evidence" value="ECO:0007669"/>
    <property type="project" value="TreeGrafter"/>
</dbReference>
<dbReference type="HOGENOM" id="CLU_030507_1_2_1"/>
<reference evidence="11" key="1">
    <citation type="journal article" date="2011" name="Proc. Natl. Acad. Sci. U.S.A.">
        <title>Evolutionary erosion of yeast sex chromosomes by mating-type switching accidents.</title>
        <authorList>
            <person name="Gordon J.L."/>
            <person name="Armisen D."/>
            <person name="Proux-Wera E."/>
            <person name="Oheigeartaigh S.S."/>
            <person name="Byrne K.P."/>
            <person name="Wolfe K.H."/>
        </authorList>
    </citation>
    <scope>NUCLEOTIDE SEQUENCE [LARGE SCALE GENOMIC DNA]</scope>
    <source>
        <strain evidence="11">ATCC 76901 / BCRC 22586 / CBS 4309 / NBRC 1992 / NRRL Y-12630</strain>
    </source>
</reference>
<evidence type="ECO:0000256" key="7">
    <source>
        <dbReference type="ARBA" id="ARBA00035120"/>
    </source>
</evidence>
<evidence type="ECO:0000313" key="10">
    <source>
        <dbReference type="EMBL" id="CCC67594.1"/>
    </source>
</evidence>
<dbReference type="RefSeq" id="XP_003673975.1">
    <property type="nucleotide sequence ID" value="XM_003673927.1"/>
</dbReference>
<dbReference type="STRING" id="1064592.G0V7Z6"/>
<dbReference type="PANTHER" id="PTHR28259">
    <property type="entry name" value="FLUORIDE EXPORT PROTEIN 1-RELATED"/>
    <property type="match status" value="1"/>
</dbReference>
<dbReference type="InterPro" id="IPR003691">
    <property type="entry name" value="FluC"/>
</dbReference>
<feature type="transmembrane region" description="Helical" evidence="9">
    <location>
        <begin position="308"/>
        <end position="336"/>
    </location>
</feature>
<dbReference type="OMA" id="CYDLQHV"/>
<dbReference type="GeneID" id="96901073"/>
<dbReference type="Proteomes" id="UP000001640">
    <property type="component" value="Chromosome 1"/>
</dbReference>
<keyword evidence="4 9" id="KW-0812">Transmembrane</keyword>
<protein>
    <recommendedName>
        <fullName evidence="12">Fluoride ion transporter CrcB</fullName>
    </recommendedName>
</protein>